<accession>A0A5N6KW73</accession>
<proteinExistence type="predicted"/>
<reference evidence="2 3" key="1">
    <citation type="submission" date="2019-06" db="EMBL/GenBank/DDBJ databases">
        <title>A chromosomal-level reference genome of Carpinus fangiana (Coryloideae, Betulaceae).</title>
        <authorList>
            <person name="Yang X."/>
            <person name="Wang Z."/>
            <person name="Zhang L."/>
            <person name="Hao G."/>
            <person name="Liu J."/>
            <person name="Yang Y."/>
        </authorList>
    </citation>
    <scope>NUCLEOTIDE SEQUENCE [LARGE SCALE GENOMIC DNA]</scope>
    <source>
        <strain evidence="2">Cfa_2016G</strain>
        <tissue evidence="2">Leaf</tissue>
    </source>
</reference>
<feature type="compositionally biased region" description="Basic and acidic residues" evidence="1">
    <location>
        <begin position="107"/>
        <end position="116"/>
    </location>
</feature>
<feature type="region of interest" description="Disordered" evidence="1">
    <location>
        <begin position="25"/>
        <end position="196"/>
    </location>
</feature>
<gene>
    <name evidence="2" type="ORF">FH972_023577</name>
</gene>
<dbReference type="EMBL" id="VIBQ01000014">
    <property type="protein sequence ID" value="KAB8349553.1"/>
    <property type="molecule type" value="Genomic_DNA"/>
</dbReference>
<dbReference type="AlphaFoldDB" id="A0A5N6KW73"/>
<feature type="compositionally biased region" description="Basic and acidic residues" evidence="1">
    <location>
        <begin position="50"/>
        <end position="69"/>
    </location>
</feature>
<feature type="compositionally biased region" description="Basic and acidic residues" evidence="1">
    <location>
        <begin position="82"/>
        <end position="93"/>
    </location>
</feature>
<dbReference type="Proteomes" id="UP000327013">
    <property type="component" value="Unassembled WGS sequence"/>
</dbReference>
<evidence type="ECO:0000313" key="3">
    <source>
        <dbReference type="Proteomes" id="UP000327013"/>
    </source>
</evidence>
<protein>
    <submittedName>
        <fullName evidence="2">Uncharacterized protein</fullName>
    </submittedName>
</protein>
<feature type="compositionally biased region" description="Basic and acidic residues" evidence="1">
    <location>
        <begin position="25"/>
        <end position="35"/>
    </location>
</feature>
<organism evidence="2 3">
    <name type="scientific">Carpinus fangiana</name>
    <dbReference type="NCBI Taxonomy" id="176857"/>
    <lineage>
        <taxon>Eukaryota</taxon>
        <taxon>Viridiplantae</taxon>
        <taxon>Streptophyta</taxon>
        <taxon>Embryophyta</taxon>
        <taxon>Tracheophyta</taxon>
        <taxon>Spermatophyta</taxon>
        <taxon>Magnoliopsida</taxon>
        <taxon>eudicotyledons</taxon>
        <taxon>Gunneridae</taxon>
        <taxon>Pentapetalae</taxon>
        <taxon>rosids</taxon>
        <taxon>fabids</taxon>
        <taxon>Fagales</taxon>
        <taxon>Betulaceae</taxon>
        <taxon>Carpinus</taxon>
    </lineage>
</organism>
<keyword evidence="3" id="KW-1185">Reference proteome</keyword>
<feature type="compositionally biased region" description="Basic and acidic residues" evidence="1">
    <location>
        <begin position="128"/>
        <end position="146"/>
    </location>
</feature>
<sequence length="196" mass="22416">MDQRALGQAQQVRELGLGRAVAREVGHVEERRDARLGVAAGGAGDAVADQDLRMGDSDRPRDRDRSRSPRRDKKPKISGGFKWKEKKPARDDGEGNAQETRSGRVGGYRDRDDDRPRRRKDREEDEDQAHSRDKERRRDREQDRSRRSPLPSAPEEAPQDPAAKEKKQDAPAIDNDILSNHEAKQQQQCWRNIILN</sequence>
<feature type="compositionally biased region" description="Polar residues" evidence="1">
    <location>
        <begin position="185"/>
        <end position="196"/>
    </location>
</feature>
<comment type="caution">
    <text evidence="2">The sequence shown here is derived from an EMBL/GenBank/DDBJ whole genome shotgun (WGS) entry which is preliminary data.</text>
</comment>
<evidence type="ECO:0000313" key="2">
    <source>
        <dbReference type="EMBL" id="KAB8349553.1"/>
    </source>
</evidence>
<name>A0A5N6KW73_9ROSI</name>
<evidence type="ECO:0000256" key="1">
    <source>
        <dbReference type="SAM" id="MobiDB-lite"/>
    </source>
</evidence>